<dbReference type="GeneID" id="95989063"/>
<dbReference type="SUPFAM" id="SSF53448">
    <property type="entry name" value="Nucleotide-diphospho-sugar transferases"/>
    <property type="match status" value="1"/>
</dbReference>
<gene>
    <name evidence="2" type="ORF">Q8F55_008020</name>
</gene>
<organism evidence="2 3">
    <name type="scientific">Vanrija albida</name>
    <dbReference type="NCBI Taxonomy" id="181172"/>
    <lineage>
        <taxon>Eukaryota</taxon>
        <taxon>Fungi</taxon>
        <taxon>Dikarya</taxon>
        <taxon>Basidiomycota</taxon>
        <taxon>Agaricomycotina</taxon>
        <taxon>Tremellomycetes</taxon>
        <taxon>Trichosporonales</taxon>
        <taxon>Trichosporonaceae</taxon>
        <taxon>Vanrija</taxon>
    </lineage>
</organism>
<comment type="similarity">
    <text evidence="1">Belongs to the glycosyltransferase 32 family.</text>
</comment>
<dbReference type="InterPro" id="IPR029044">
    <property type="entry name" value="Nucleotide-diphossugar_trans"/>
</dbReference>
<keyword evidence="3" id="KW-1185">Reference proteome</keyword>
<proteinExistence type="inferred from homology"/>
<dbReference type="InterPro" id="IPR007577">
    <property type="entry name" value="GlycoTrfase_DXD_sugar-bd_CS"/>
</dbReference>
<dbReference type="Pfam" id="PF04488">
    <property type="entry name" value="Gly_transf_sug"/>
    <property type="match status" value="1"/>
</dbReference>
<name>A0ABR3PVF8_9TREE</name>
<dbReference type="Gene3D" id="3.90.550.20">
    <property type="match status" value="1"/>
</dbReference>
<evidence type="ECO:0000313" key="3">
    <source>
        <dbReference type="Proteomes" id="UP001565368"/>
    </source>
</evidence>
<comment type="caution">
    <text evidence="2">The sequence shown here is derived from an EMBL/GenBank/DDBJ whole genome shotgun (WGS) entry which is preliminary data.</text>
</comment>
<evidence type="ECO:0008006" key="4">
    <source>
        <dbReference type="Google" id="ProtNLM"/>
    </source>
</evidence>
<dbReference type="EMBL" id="JBBXJM010000006">
    <property type="protein sequence ID" value="KAL1406321.1"/>
    <property type="molecule type" value="Genomic_DNA"/>
</dbReference>
<sequence length="345" mass="39991">MYVNLPPRLLLLLAFGTVVGLFLLFSGSSAPGPHRTTSKFLVPPDKFIPVDSGRPAWLPAPLAPKRAGMRVPNSVHYVYGLKAPKNGRTEELPYYAYLAIRSALLNLKPEKIYFHYKHLPRGPWWDLIRPHLTLVETQPPTSIFGNKIEHFAHQADLIRLWAMKYSGGIYLDIDMFIIKSFDELLSYPVTLGMEAKTDDKRPLTDPEGLCNAVIIAEPGAAFIDRWLASYETFNAEDWAGHSVRKPWQLARQHPDDLQVLNSRAFFWPMWYGDEIKKTFENDDYDFRKTGQFAYHAWESLAMKYLADLSPEKIRKQDNSFHRLVRPFIGPDDDKRYREWKHGHRY</sequence>
<dbReference type="PANTHER" id="PTHR46830:SF2">
    <property type="entry name" value="ALPHA-1,4-N-ACETYLGLUCOSAMINYLTRANSFERASE"/>
    <property type="match status" value="1"/>
</dbReference>
<evidence type="ECO:0000313" key="2">
    <source>
        <dbReference type="EMBL" id="KAL1406321.1"/>
    </source>
</evidence>
<reference evidence="2 3" key="1">
    <citation type="submission" date="2023-08" db="EMBL/GenBank/DDBJ databases">
        <title>Annotated Genome Sequence of Vanrija albida AlHP1.</title>
        <authorList>
            <person name="Herzog R."/>
        </authorList>
    </citation>
    <scope>NUCLEOTIDE SEQUENCE [LARGE SCALE GENOMIC DNA]</scope>
    <source>
        <strain evidence="2 3">AlHP1</strain>
    </source>
</reference>
<dbReference type="RefSeq" id="XP_069206265.1">
    <property type="nucleotide sequence ID" value="XM_069356424.1"/>
</dbReference>
<evidence type="ECO:0000256" key="1">
    <source>
        <dbReference type="ARBA" id="ARBA00009003"/>
    </source>
</evidence>
<dbReference type="PANTHER" id="PTHR46830">
    <property type="entry name" value="TRANSFERASE, PUTATIVE-RELATED"/>
    <property type="match status" value="1"/>
</dbReference>
<dbReference type="Proteomes" id="UP001565368">
    <property type="component" value="Unassembled WGS sequence"/>
</dbReference>
<accession>A0ABR3PVF8</accession>
<protein>
    <recommendedName>
        <fullName evidence="4">Alpha 1,4-glycosyltransferase domain-containing protein</fullName>
    </recommendedName>
</protein>